<evidence type="ECO:0000313" key="1">
    <source>
        <dbReference type="EMBL" id="TPE44515.1"/>
    </source>
</evidence>
<accession>A0A501W7E4</accession>
<dbReference type="GO" id="GO:0004180">
    <property type="term" value="F:carboxypeptidase activity"/>
    <property type="evidence" value="ECO:0007669"/>
    <property type="project" value="UniProtKB-KW"/>
</dbReference>
<dbReference type="Gene3D" id="2.60.40.1120">
    <property type="entry name" value="Carboxypeptidase-like, regulatory domain"/>
    <property type="match status" value="1"/>
</dbReference>
<keyword evidence="2" id="KW-1185">Reference proteome</keyword>
<dbReference type="InterPro" id="IPR008969">
    <property type="entry name" value="CarboxyPept-like_regulatory"/>
</dbReference>
<name>A0A501W7E4_9BACT</name>
<keyword evidence="1" id="KW-0121">Carboxypeptidase</keyword>
<keyword evidence="1" id="KW-0378">Hydrolase</keyword>
<protein>
    <submittedName>
        <fullName evidence="1">Carboxypeptidase regulatory-like domain-containing protein</fullName>
    </submittedName>
</protein>
<comment type="caution">
    <text evidence="1">The sequence shown here is derived from an EMBL/GenBank/DDBJ whole genome shotgun (WGS) entry which is preliminary data.</text>
</comment>
<dbReference type="SUPFAM" id="SSF49464">
    <property type="entry name" value="Carboxypeptidase regulatory domain-like"/>
    <property type="match status" value="1"/>
</dbReference>
<dbReference type="OrthoDB" id="1342421at2"/>
<organism evidence="1 2">
    <name type="scientific">Pontibacter mangrovi</name>
    <dbReference type="NCBI Taxonomy" id="2589816"/>
    <lineage>
        <taxon>Bacteria</taxon>
        <taxon>Pseudomonadati</taxon>
        <taxon>Bacteroidota</taxon>
        <taxon>Cytophagia</taxon>
        <taxon>Cytophagales</taxon>
        <taxon>Hymenobacteraceae</taxon>
        <taxon>Pontibacter</taxon>
    </lineage>
</organism>
<reference evidence="1 2" key="1">
    <citation type="submission" date="2019-06" db="EMBL/GenBank/DDBJ databases">
        <title>A novel bacterium of genus Pontibacter, isolated from marine sediment.</title>
        <authorList>
            <person name="Huang H."/>
            <person name="Mo K."/>
            <person name="Hu Y."/>
        </authorList>
    </citation>
    <scope>NUCLEOTIDE SEQUENCE [LARGE SCALE GENOMIC DNA]</scope>
    <source>
        <strain evidence="1 2">HB172049</strain>
    </source>
</reference>
<dbReference type="EMBL" id="VFRQ01000004">
    <property type="protein sequence ID" value="TPE44515.1"/>
    <property type="molecule type" value="Genomic_DNA"/>
</dbReference>
<dbReference type="Proteomes" id="UP000316727">
    <property type="component" value="Unassembled WGS sequence"/>
</dbReference>
<sequence length="225" mass="24990">MLPLALLAACDTHDNDYISKYCPGSCTVIKGRVSDANGAPVAGAALRIKWRDSGYLQPKYTRDKAMTRTDANGNYELRFLLRDDEFAEGYFELITDFKDEGYLSCNEDNIWSAGYNLARDSTILQNFTVAPAAALRLTVDAEEAPQRYARLISTITYKLAASDPDSCMHLYDSQHWGFYGYSVAVPAGQPVIVRTEKTLADGSRSSQKDTLVLQPGEQLEYSLDL</sequence>
<dbReference type="AlphaFoldDB" id="A0A501W7E4"/>
<keyword evidence="1" id="KW-0645">Protease</keyword>
<proteinExistence type="predicted"/>
<evidence type="ECO:0000313" key="2">
    <source>
        <dbReference type="Proteomes" id="UP000316727"/>
    </source>
</evidence>
<gene>
    <name evidence="1" type="ORF">FJM65_08585</name>
</gene>
<dbReference type="Pfam" id="PF13620">
    <property type="entry name" value="CarboxypepD_reg"/>
    <property type="match status" value="1"/>
</dbReference>